<dbReference type="RefSeq" id="WP_271322207.1">
    <property type="nucleotide sequence ID" value="NZ_JAAGKO020000035.1"/>
</dbReference>
<feature type="domain" description="Thioesterase" evidence="2">
    <location>
        <begin position="15"/>
        <end position="232"/>
    </location>
</feature>
<evidence type="ECO:0000256" key="1">
    <source>
        <dbReference type="ARBA" id="ARBA00007169"/>
    </source>
</evidence>
<dbReference type="SUPFAM" id="SSF53474">
    <property type="entry name" value="alpha/beta-Hydrolases"/>
    <property type="match status" value="1"/>
</dbReference>
<protein>
    <submittedName>
        <fullName evidence="3">Alpha/beta fold hydrolase</fullName>
    </submittedName>
</protein>
<organism evidence="3 4">
    <name type="scientific">Streptantibioticus silvisoli</name>
    <dbReference type="NCBI Taxonomy" id="2705255"/>
    <lineage>
        <taxon>Bacteria</taxon>
        <taxon>Bacillati</taxon>
        <taxon>Actinomycetota</taxon>
        <taxon>Actinomycetes</taxon>
        <taxon>Kitasatosporales</taxon>
        <taxon>Streptomycetaceae</taxon>
        <taxon>Streptantibioticus</taxon>
    </lineage>
</organism>
<keyword evidence="4" id="KW-1185">Reference proteome</keyword>
<dbReference type="InterPro" id="IPR029058">
    <property type="entry name" value="AB_hydrolase_fold"/>
</dbReference>
<comment type="similarity">
    <text evidence="1">Belongs to the thioesterase family.</text>
</comment>
<dbReference type="PANTHER" id="PTHR11487">
    <property type="entry name" value="THIOESTERASE"/>
    <property type="match status" value="1"/>
</dbReference>
<evidence type="ECO:0000313" key="3">
    <source>
        <dbReference type="EMBL" id="MDI5965434.1"/>
    </source>
</evidence>
<comment type="caution">
    <text evidence="3">The sequence shown here is derived from an EMBL/GenBank/DDBJ whole genome shotgun (WGS) entry which is preliminary data.</text>
</comment>
<dbReference type="PANTHER" id="PTHR11487:SF0">
    <property type="entry name" value="S-ACYL FATTY ACID SYNTHASE THIOESTERASE, MEDIUM CHAIN"/>
    <property type="match status" value="1"/>
</dbReference>
<sequence length="244" mass="25535">MIGLHPALPPCDTAVVVVPGIAGTARAVRPLTAALAPVPVSVAVRRPSPAGRGGSLPIPRRAEELAARLTAGPLPARLIVAGHSLGAYIALELVRLLALSAPETACTLVVAAQLPPHRLPLHADDGFDDATVLRKVTGGTAPDGLAGDPALLGVLIDQWRTDYRAIDAYKPEPAALTDAPVHVWTATGDPSAPYGEGIADWGRYTTGPVHREEFDGSHDFLFTRVAPVADRLRQLTARPIEVCP</sequence>
<keyword evidence="3" id="KW-0378">Hydrolase</keyword>
<gene>
    <name evidence="3" type="ORF">POF43_022360</name>
</gene>
<dbReference type="InterPro" id="IPR001031">
    <property type="entry name" value="Thioesterase"/>
</dbReference>
<dbReference type="GO" id="GO:0016787">
    <property type="term" value="F:hydrolase activity"/>
    <property type="evidence" value="ECO:0007669"/>
    <property type="project" value="UniProtKB-KW"/>
</dbReference>
<dbReference type="Gene3D" id="3.40.50.1820">
    <property type="entry name" value="alpha/beta hydrolase"/>
    <property type="match status" value="1"/>
</dbReference>
<name>A0ABT6W573_9ACTN</name>
<dbReference type="Proteomes" id="UP001156398">
    <property type="component" value="Unassembled WGS sequence"/>
</dbReference>
<proteinExistence type="inferred from homology"/>
<reference evidence="3 4" key="1">
    <citation type="submission" date="2023-05" db="EMBL/GenBank/DDBJ databases">
        <title>Streptantibioticus silvisoli sp. nov., acidotolerant actinomycetes 1 from pine litter.</title>
        <authorList>
            <person name="Swiecimska M."/>
            <person name="Golinska P."/>
            <person name="Sangal V."/>
            <person name="Wachnowicz B."/>
            <person name="Goodfellow M."/>
        </authorList>
    </citation>
    <scope>NUCLEOTIDE SEQUENCE [LARGE SCALE GENOMIC DNA]</scope>
    <source>
        <strain evidence="3 4">SL54</strain>
    </source>
</reference>
<evidence type="ECO:0000313" key="4">
    <source>
        <dbReference type="Proteomes" id="UP001156398"/>
    </source>
</evidence>
<dbReference type="EMBL" id="JAAGKO020000035">
    <property type="protein sequence ID" value="MDI5965434.1"/>
    <property type="molecule type" value="Genomic_DNA"/>
</dbReference>
<evidence type="ECO:0000259" key="2">
    <source>
        <dbReference type="Pfam" id="PF00975"/>
    </source>
</evidence>
<dbReference type="InterPro" id="IPR012223">
    <property type="entry name" value="TEII"/>
</dbReference>
<dbReference type="Pfam" id="PF00975">
    <property type="entry name" value="Thioesterase"/>
    <property type="match status" value="1"/>
</dbReference>
<accession>A0ABT6W573</accession>